<dbReference type="PANTHER" id="PTHR22684:SF0">
    <property type="entry name" value="RIBOSOME QUALITY CONTROL COMPLEX SUBUNIT TCF25"/>
    <property type="match status" value="1"/>
</dbReference>
<dbReference type="Gene3D" id="1.25.40.10">
    <property type="entry name" value="Tetratricopeptide repeat domain"/>
    <property type="match status" value="1"/>
</dbReference>
<dbReference type="SUPFAM" id="SSF46689">
    <property type="entry name" value="Homeodomain-like"/>
    <property type="match status" value="1"/>
</dbReference>
<accession>T2M6J6</accession>
<dbReference type="InterPro" id="IPR009057">
    <property type="entry name" value="Homeodomain-like_sf"/>
</dbReference>
<dbReference type="Pfam" id="PF04910">
    <property type="entry name" value="Tcf25"/>
    <property type="match status" value="1"/>
</dbReference>
<feature type="non-terminal residue" evidence="1">
    <location>
        <position position="1"/>
    </location>
</feature>
<dbReference type="SUPFAM" id="SSF48452">
    <property type="entry name" value="TPR-like"/>
    <property type="match status" value="1"/>
</dbReference>
<protein>
    <submittedName>
        <fullName evidence="1">Transcription factor 25</fullName>
    </submittedName>
</protein>
<dbReference type="InterPro" id="IPR011990">
    <property type="entry name" value="TPR-like_helical_dom_sf"/>
</dbReference>
<reference evidence="1" key="1">
    <citation type="journal article" date="2013" name="Genome Biol. Evol.">
        <title>Punctuated emergences of genetic and phenotypic innovations in eumetazoan, bilaterian, euteleostome, and hominidae ancestors.</title>
        <authorList>
            <person name="Wenger Y."/>
            <person name="Galliot B."/>
        </authorList>
    </citation>
    <scope>NUCLEOTIDE SEQUENCE</scope>
    <source>
        <tissue evidence="1">Whole animals</tissue>
    </source>
</reference>
<name>T2M6J6_HYDVU</name>
<dbReference type="OrthoDB" id="205993at2759"/>
<proteinExistence type="evidence at transcript level"/>
<evidence type="ECO:0000313" key="1">
    <source>
        <dbReference type="EMBL" id="CDG67754.1"/>
    </source>
</evidence>
<dbReference type="EMBL" id="HAAD01001522">
    <property type="protein sequence ID" value="CDG67754.1"/>
    <property type="molecule type" value="mRNA"/>
</dbReference>
<sequence length="711" mass="82246">NNLVFAFEHLENYQAIQFKFLDAVQSLDHNNIVALLNAYPYHIDSLLQLSEICLINEDYQMASEFIERALFVFENNFHPLFNFAQGNCRMEYRQAENRPFFLALFRHINFLGNKACYRTALEVCRVLLGLDPIDDPLCVLLLIDFYAIKSQQYDFFIKLYDDFECSRNVSSLPNCIFSYALCKYYVADRSEANKHLEKALVAFPSLLVELMNACGVTLDKEIATHSFFDPLSYIQQSAPLNQLISLYVGRSYFIWKDPEIFNWLTETCKNIIDNFSAYRDVISDAEKKRVSLYKKSPLNVVRHIMISGIKDAVRALPVEFRNQSVLAYDPVPPLNSIIGYERPQRHITGDRGGNMFSMFYESLFPSYNLQQNQANNAHQNDNEFQANARALTNGAQRLMDAMRELMATMTFRTDLEERPQAPPPPEEDQEDALSKYHILMGKKAVSSKTKWQVIEMHKMKINNREIGRRLNISEFSVRTTTKNYLSTGSVHDKPRTGRPKKLTARDENMLYMLNRRKLKAGVSTLSAEIKSSLVDKTVSRMTIKENHRNCILLVDEVYVKSLLFHHSGYLFEKTKNNPELLANSVLDSRKRVISEEFDISLQYLLDFGDMAFKMSGEQVDRMKSLTKDTDYAIDIEHSCQKCGYFISEETCDIINQLPELESSLSLSTKMALFYIAGCATRKDVVCENNLFNDTAFYFQLYGDYKNYRPPW</sequence>
<gene>
    <name evidence="1" type="primary">TCF25</name>
</gene>
<organism evidence="1">
    <name type="scientific">Hydra vulgaris</name>
    <name type="common">Hydra</name>
    <name type="synonym">Hydra attenuata</name>
    <dbReference type="NCBI Taxonomy" id="6087"/>
    <lineage>
        <taxon>Eukaryota</taxon>
        <taxon>Metazoa</taxon>
        <taxon>Cnidaria</taxon>
        <taxon>Hydrozoa</taxon>
        <taxon>Hydroidolina</taxon>
        <taxon>Anthoathecata</taxon>
        <taxon>Aplanulata</taxon>
        <taxon>Hydridae</taxon>
        <taxon>Hydra</taxon>
    </lineage>
</organism>
<feature type="non-terminal residue" evidence="1">
    <location>
        <position position="711"/>
    </location>
</feature>
<dbReference type="InterPro" id="IPR006994">
    <property type="entry name" value="TCF25/Rqc1"/>
</dbReference>
<dbReference type="PANTHER" id="PTHR22684">
    <property type="entry name" value="NULP1-RELATED"/>
    <property type="match status" value="1"/>
</dbReference>
<dbReference type="AlphaFoldDB" id="T2M6J6"/>
<dbReference type="GO" id="GO:1990112">
    <property type="term" value="C:RQC complex"/>
    <property type="evidence" value="ECO:0007669"/>
    <property type="project" value="TreeGrafter"/>
</dbReference>